<reference evidence="7" key="1">
    <citation type="journal article" date="2019" name="Int. J. Syst. Evol. Microbiol.">
        <title>The Global Catalogue of Microorganisms (GCM) 10K type strain sequencing project: providing services to taxonomists for standard genome sequencing and annotation.</title>
        <authorList>
            <consortium name="The Broad Institute Genomics Platform"/>
            <consortium name="The Broad Institute Genome Sequencing Center for Infectious Disease"/>
            <person name="Wu L."/>
            <person name="Ma J."/>
        </authorList>
    </citation>
    <scope>NUCLEOTIDE SEQUENCE [LARGE SCALE GENOMIC DNA]</scope>
    <source>
        <strain evidence="7">JCM 18077</strain>
    </source>
</reference>
<evidence type="ECO:0000313" key="7">
    <source>
        <dbReference type="Proteomes" id="UP001500822"/>
    </source>
</evidence>
<dbReference type="Gene3D" id="3.40.50.1000">
    <property type="entry name" value="HAD superfamily/HAD-like"/>
    <property type="match status" value="1"/>
</dbReference>
<feature type="transmembrane region" description="Helical" evidence="5">
    <location>
        <begin position="438"/>
        <end position="463"/>
    </location>
</feature>
<organism evidence="6 7">
    <name type="scientific">Gordonia alkaliphila</name>
    <dbReference type="NCBI Taxonomy" id="1053547"/>
    <lineage>
        <taxon>Bacteria</taxon>
        <taxon>Bacillati</taxon>
        <taxon>Actinomycetota</taxon>
        <taxon>Actinomycetes</taxon>
        <taxon>Mycobacteriales</taxon>
        <taxon>Gordoniaceae</taxon>
        <taxon>Gordonia</taxon>
    </lineage>
</organism>
<dbReference type="PRINTS" id="PR00119">
    <property type="entry name" value="CATATPASE"/>
</dbReference>
<evidence type="ECO:0000256" key="4">
    <source>
        <dbReference type="ARBA" id="ARBA00023136"/>
    </source>
</evidence>
<keyword evidence="3 5" id="KW-1133">Transmembrane helix</keyword>
<dbReference type="InterPro" id="IPR001757">
    <property type="entry name" value="P_typ_ATPase"/>
</dbReference>
<dbReference type="PANTHER" id="PTHR42861">
    <property type="entry name" value="CALCIUM-TRANSPORTING ATPASE"/>
    <property type="match status" value="1"/>
</dbReference>
<feature type="transmembrane region" description="Helical" evidence="5">
    <location>
        <begin position="469"/>
        <end position="493"/>
    </location>
</feature>
<keyword evidence="7" id="KW-1185">Reference proteome</keyword>
<protein>
    <submittedName>
        <fullName evidence="6">Uncharacterized protein</fullName>
    </submittedName>
</protein>
<comment type="caution">
    <text evidence="6">The sequence shown here is derived from an EMBL/GenBank/DDBJ whole genome shotgun (WGS) entry which is preliminary data.</text>
</comment>
<feature type="transmembrane region" description="Helical" evidence="5">
    <location>
        <begin position="321"/>
        <end position="342"/>
    </location>
</feature>
<dbReference type="InterPro" id="IPR023298">
    <property type="entry name" value="ATPase_P-typ_TM_dom_sf"/>
</dbReference>
<evidence type="ECO:0000313" key="6">
    <source>
        <dbReference type="EMBL" id="GAA4755670.1"/>
    </source>
</evidence>
<dbReference type="InterPro" id="IPR036412">
    <property type="entry name" value="HAD-like_sf"/>
</dbReference>
<feature type="transmembrane region" description="Helical" evidence="5">
    <location>
        <begin position="295"/>
        <end position="315"/>
    </location>
</feature>
<dbReference type="Pfam" id="PF00702">
    <property type="entry name" value="Hydrolase"/>
    <property type="match status" value="1"/>
</dbReference>
<keyword evidence="2 5" id="KW-0812">Transmembrane</keyword>
<gene>
    <name evidence="6" type="ORF">GCM10023217_29250</name>
</gene>
<evidence type="ECO:0000256" key="1">
    <source>
        <dbReference type="ARBA" id="ARBA00004141"/>
    </source>
</evidence>
<feature type="transmembrane region" description="Helical" evidence="5">
    <location>
        <begin position="363"/>
        <end position="384"/>
    </location>
</feature>
<dbReference type="SUPFAM" id="SSF81665">
    <property type="entry name" value="Calcium ATPase, transmembrane domain M"/>
    <property type="match status" value="1"/>
</dbReference>
<sequence>MQQPVLMAATDADDLIVASALASKAGDKDPIDTAVFAAVEDPASLEEWKQESFTPFDPAIKYTEATVSKTDGTRVRIAKGAPAAIVGLTGATGDVADQVTATVADLASHGFRALAVARSTDDGATWEVLGLLSMFDPPLDSSKATIADVEATGVAVKMVTGDDTAIAVETAKQLNMGTHIISAPDVFPADMDPDNVPPEIAAIIEKADGFARVLPEHKYAIVKSLQQRGHLVGMTGDGVNDAPALKQADCGIAVSTAVDAARGAAALVLTAPGLTVINSAIVEARKIFGRITSYTLYRVALTIALMFLVVLATLIAGFQPLTAVAIVFISLLDDVPIMAIAYDNTPVADRPIRWRMRSILPTSIMLGLVTVVELLGFFFLVWGFTKIDGGVLGMHVWDGTDGVAVGQIQSAMFLALGIGGHFLLFVTRAEGWFFRRPFPSWQLLAANVLTAALTVLMVGFGWLVDPLPWPMVGLTFAWCLAWMFLVGGVRVLLAKVHFADRHWLQLSMWRSGRIGMRSHLAPGRPGDEVRDIEHALRRL</sequence>
<dbReference type="NCBIfam" id="TIGR01494">
    <property type="entry name" value="ATPase_P-type"/>
    <property type="match status" value="1"/>
</dbReference>
<proteinExistence type="predicted"/>
<dbReference type="SUPFAM" id="SSF56784">
    <property type="entry name" value="HAD-like"/>
    <property type="match status" value="1"/>
</dbReference>
<dbReference type="InterPro" id="IPR023299">
    <property type="entry name" value="ATPase_P-typ_cyto_dom_N"/>
</dbReference>
<comment type="subcellular location">
    <subcellularLocation>
        <location evidence="1">Membrane</location>
        <topology evidence="1">Multi-pass membrane protein</topology>
    </subcellularLocation>
</comment>
<dbReference type="Gene3D" id="3.40.1110.10">
    <property type="entry name" value="Calcium-transporting ATPase, cytoplasmic domain N"/>
    <property type="match status" value="1"/>
</dbReference>
<name>A0ABP8ZGD6_9ACTN</name>
<evidence type="ECO:0000256" key="5">
    <source>
        <dbReference type="SAM" id="Phobius"/>
    </source>
</evidence>
<dbReference type="InterPro" id="IPR023214">
    <property type="entry name" value="HAD_sf"/>
</dbReference>
<dbReference type="RefSeq" id="WP_345314064.1">
    <property type="nucleotide sequence ID" value="NZ_BAABIE010000015.1"/>
</dbReference>
<evidence type="ECO:0000256" key="3">
    <source>
        <dbReference type="ARBA" id="ARBA00022989"/>
    </source>
</evidence>
<dbReference type="Proteomes" id="UP001500822">
    <property type="component" value="Unassembled WGS sequence"/>
</dbReference>
<feature type="transmembrane region" description="Helical" evidence="5">
    <location>
        <begin position="404"/>
        <end position="426"/>
    </location>
</feature>
<dbReference type="Gene3D" id="1.20.1110.10">
    <property type="entry name" value="Calcium-transporting ATPase, transmembrane domain"/>
    <property type="match status" value="1"/>
</dbReference>
<dbReference type="EMBL" id="BAABIE010000015">
    <property type="protein sequence ID" value="GAA4755670.1"/>
    <property type="molecule type" value="Genomic_DNA"/>
</dbReference>
<dbReference type="PRINTS" id="PR00120">
    <property type="entry name" value="HATPASE"/>
</dbReference>
<evidence type="ECO:0000256" key="2">
    <source>
        <dbReference type="ARBA" id="ARBA00022692"/>
    </source>
</evidence>
<accession>A0ABP8ZGD6</accession>
<keyword evidence="4 5" id="KW-0472">Membrane</keyword>